<dbReference type="InterPro" id="IPR008949">
    <property type="entry name" value="Isoprenoid_synthase_dom_sf"/>
</dbReference>
<keyword evidence="4" id="KW-0732">Signal</keyword>
<dbReference type="SUPFAM" id="SSF48239">
    <property type="entry name" value="Terpenoid cyclases/Protein prenyltransferases"/>
    <property type="match status" value="1"/>
</dbReference>
<comment type="caution">
    <text evidence="7">The sequence shown here is derived from an EMBL/GenBank/DDBJ whole genome shotgun (WGS) entry which is preliminary data.</text>
</comment>
<dbReference type="SUPFAM" id="SSF48576">
    <property type="entry name" value="Terpenoid synthases"/>
    <property type="match status" value="1"/>
</dbReference>
<dbReference type="FunFam" id="1.10.600.10:FF:000007">
    <property type="entry name" value="Isoprene synthase, chloroplastic"/>
    <property type="match status" value="1"/>
</dbReference>
<dbReference type="CDD" id="cd00684">
    <property type="entry name" value="Terpene_cyclase_plant_C1"/>
    <property type="match status" value="1"/>
</dbReference>
<dbReference type="InterPro" id="IPR008930">
    <property type="entry name" value="Terpenoid_cyclase/PrenylTrfase"/>
</dbReference>
<dbReference type="EMBL" id="JADFTS010000009">
    <property type="protein sequence ID" value="KAF9587837.1"/>
    <property type="molecule type" value="Genomic_DNA"/>
</dbReference>
<protein>
    <submittedName>
        <fullName evidence="7">Uncharacterized protein</fullName>
    </submittedName>
</protein>
<sequence length="618" mass="71799">MHLGYPALYQHSFLSLLAMNLINLQFSTSATRLNDHQCTAKRAYAFGNLQKSQTKCNSRGANVKGHRSIMSPDLQKERRSADYHPTIWDPQLVESLKSSYCYERFNSNLEELKKECRRLLKEVKEPIARLELISSMQRLGVAYHFEEDIKEALDITYYSEKYYSCDDLHTTALQFYILRQHQYYPVPSAELCFEKFKNVDGRFKEYLSRDTKGILSFYEASHQFLHGEDLFDETKKFTYRCLESLKGHTNIDQAMLVQHSLETPLHWRMLRLESRNYIDVYERYDNKNLVLLELAKLDFNLVQFVHQTDLIELSRWWTELGFKEELAFSRDRLVENFIWAMGIIYEPQFSKCRIGLTKFICILTAIDDIYDVYGSPDELELFTEAVSRWDVKAAENLPKYMKICYLAMFNFANMITHDIQRDQGICVLPYIVKEWISLCKSYLVEARWFYNGYTPTLEEYLGNAWTSVGGPGAMVHAYILLGETITTESLDCLQNGPELVYWASVITRINDDLGTSTAEMKRGDIPKSIQCFKNEKGVTEEEATEHIKSFRSNCWKKLNQECMKTSLPKSVVNLAVNMARTSHCIFEHGDGIGTSHGVTKDRAVSLFIEPIEIKFSSL</sequence>
<dbReference type="GO" id="GO:0000287">
    <property type="term" value="F:magnesium ion binding"/>
    <property type="evidence" value="ECO:0007669"/>
    <property type="project" value="InterPro"/>
</dbReference>
<dbReference type="OrthoDB" id="1936865at2759"/>
<dbReference type="InterPro" id="IPR034741">
    <property type="entry name" value="Terpene_cyclase-like_1_C"/>
</dbReference>
<dbReference type="InterPro" id="IPR044814">
    <property type="entry name" value="Terpene_cyclase_plant_C1"/>
</dbReference>
<dbReference type="Proteomes" id="UP000631114">
    <property type="component" value="Unassembled WGS sequence"/>
</dbReference>
<evidence type="ECO:0000256" key="2">
    <source>
        <dbReference type="ARBA" id="ARBA00022842"/>
    </source>
</evidence>
<evidence type="ECO:0000259" key="5">
    <source>
        <dbReference type="Pfam" id="PF01397"/>
    </source>
</evidence>
<feature type="domain" description="Terpene synthase metal-binding" evidence="6">
    <location>
        <begin position="319"/>
        <end position="557"/>
    </location>
</feature>
<dbReference type="AlphaFoldDB" id="A0A835GXA3"/>
<evidence type="ECO:0000256" key="4">
    <source>
        <dbReference type="SAM" id="SignalP"/>
    </source>
</evidence>
<evidence type="ECO:0000313" key="7">
    <source>
        <dbReference type="EMBL" id="KAF9587837.1"/>
    </source>
</evidence>
<dbReference type="SFLD" id="SFLDG01019">
    <property type="entry name" value="Terpene_Cyclase_Like_1_C_Termi"/>
    <property type="match status" value="1"/>
</dbReference>
<organism evidence="7 8">
    <name type="scientific">Coptis chinensis</name>
    <dbReference type="NCBI Taxonomy" id="261450"/>
    <lineage>
        <taxon>Eukaryota</taxon>
        <taxon>Viridiplantae</taxon>
        <taxon>Streptophyta</taxon>
        <taxon>Embryophyta</taxon>
        <taxon>Tracheophyta</taxon>
        <taxon>Spermatophyta</taxon>
        <taxon>Magnoliopsida</taxon>
        <taxon>Ranunculales</taxon>
        <taxon>Ranunculaceae</taxon>
        <taxon>Coptidoideae</taxon>
        <taxon>Coptis</taxon>
    </lineage>
</organism>
<dbReference type="InterPro" id="IPR001906">
    <property type="entry name" value="Terpene_synth_N"/>
</dbReference>
<dbReference type="Pfam" id="PF01397">
    <property type="entry name" value="Terpene_synth"/>
    <property type="match status" value="1"/>
</dbReference>
<name>A0A835GXA3_9MAGN</name>
<keyword evidence="1" id="KW-0479">Metal-binding</keyword>
<dbReference type="GO" id="GO:0016102">
    <property type="term" value="P:diterpenoid biosynthetic process"/>
    <property type="evidence" value="ECO:0007669"/>
    <property type="project" value="InterPro"/>
</dbReference>
<feature type="signal peptide" evidence="4">
    <location>
        <begin position="1"/>
        <end position="29"/>
    </location>
</feature>
<feature type="domain" description="Terpene synthase N-terminal" evidence="5">
    <location>
        <begin position="88"/>
        <end position="261"/>
    </location>
</feature>
<keyword evidence="8" id="KW-1185">Reference proteome</keyword>
<dbReference type="PANTHER" id="PTHR31225:SF98">
    <property type="entry name" value="TERPENE SYNTHASE 9-RELATED"/>
    <property type="match status" value="1"/>
</dbReference>
<gene>
    <name evidence="7" type="ORF">IFM89_005841</name>
</gene>
<reference evidence="7 8" key="1">
    <citation type="submission" date="2020-10" db="EMBL/GenBank/DDBJ databases">
        <title>The Coptis chinensis genome and diversification of protoberbering-type alkaloids.</title>
        <authorList>
            <person name="Wang B."/>
            <person name="Shu S."/>
            <person name="Song C."/>
            <person name="Liu Y."/>
        </authorList>
    </citation>
    <scope>NUCLEOTIDE SEQUENCE [LARGE SCALE GENOMIC DNA]</scope>
    <source>
        <strain evidence="7">HL-2020</strain>
        <tissue evidence="7">Leaf</tissue>
    </source>
</reference>
<dbReference type="GO" id="GO:0010333">
    <property type="term" value="F:terpene synthase activity"/>
    <property type="evidence" value="ECO:0007669"/>
    <property type="project" value="InterPro"/>
</dbReference>
<dbReference type="SFLD" id="SFLDS00005">
    <property type="entry name" value="Isoprenoid_Synthase_Type_I"/>
    <property type="match status" value="1"/>
</dbReference>
<accession>A0A835GXA3</accession>
<dbReference type="Pfam" id="PF03936">
    <property type="entry name" value="Terpene_synth_C"/>
    <property type="match status" value="1"/>
</dbReference>
<keyword evidence="2" id="KW-0460">Magnesium</keyword>
<keyword evidence="3" id="KW-0456">Lyase</keyword>
<evidence type="ECO:0000313" key="8">
    <source>
        <dbReference type="Proteomes" id="UP000631114"/>
    </source>
</evidence>
<dbReference type="InterPro" id="IPR036965">
    <property type="entry name" value="Terpene_synth_N_sf"/>
</dbReference>
<evidence type="ECO:0000256" key="1">
    <source>
        <dbReference type="ARBA" id="ARBA00022723"/>
    </source>
</evidence>
<evidence type="ECO:0000259" key="6">
    <source>
        <dbReference type="Pfam" id="PF03936"/>
    </source>
</evidence>
<evidence type="ECO:0000256" key="3">
    <source>
        <dbReference type="ARBA" id="ARBA00023239"/>
    </source>
</evidence>
<dbReference type="InterPro" id="IPR050148">
    <property type="entry name" value="Terpene_synthase-like"/>
</dbReference>
<proteinExistence type="predicted"/>
<dbReference type="Gene3D" id="1.10.600.10">
    <property type="entry name" value="Farnesyl Diphosphate Synthase"/>
    <property type="match status" value="1"/>
</dbReference>
<dbReference type="PANTHER" id="PTHR31225">
    <property type="entry name" value="OS04G0344100 PROTEIN-RELATED"/>
    <property type="match status" value="1"/>
</dbReference>
<dbReference type="Gene3D" id="1.50.10.130">
    <property type="entry name" value="Terpene synthase, N-terminal domain"/>
    <property type="match status" value="1"/>
</dbReference>
<dbReference type="InterPro" id="IPR005630">
    <property type="entry name" value="Terpene_synthase_metal-bd"/>
</dbReference>
<feature type="chain" id="PRO_5033058283" evidence="4">
    <location>
        <begin position="30"/>
        <end position="618"/>
    </location>
</feature>